<proteinExistence type="predicted"/>
<name>A0AC61Y412_9FLAO</name>
<evidence type="ECO:0000313" key="1">
    <source>
        <dbReference type="EMBL" id="VVU99223.1"/>
    </source>
</evidence>
<sequence length="180" mass="21501">MKFEVYDYSWEKLRYLKNDINQNILGISPKYIKWNFNNQNFIINTKDPSANFVLIGEDYLILQYREKSEEYPYPRNMVIYNFNAVVEHVVEVPFLKTPEVAFNHQNLQASFDGFMRLDRKDDTSPYEILIDNQRHVLVSLYDEKHGDSFDDRAGKPHELQALNVETGKFHPTWCKYYGRM</sequence>
<organism evidence="1 2">
    <name type="scientific">Mesonia oceanica</name>
    <dbReference type="NCBI Taxonomy" id="2687242"/>
    <lineage>
        <taxon>Bacteria</taxon>
        <taxon>Pseudomonadati</taxon>
        <taxon>Bacteroidota</taxon>
        <taxon>Flavobacteriia</taxon>
        <taxon>Flavobacteriales</taxon>
        <taxon>Flavobacteriaceae</taxon>
        <taxon>Mesonia</taxon>
    </lineage>
</organism>
<gene>
    <name evidence="1" type="ORF">FVB9532_00475</name>
</gene>
<keyword evidence="2" id="KW-1185">Reference proteome</keyword>
<protein>
    <submittedName>
        <fullName evidence="1">Uncharacterized protein</fullName>
    </submittedName>
</protein>
<dbReference type="Proteomes" id="UP000356253">
    <property type="component" value="Unassembled WGS sequence"/>
</dbReference>
<dbReference type="EMBL" id="CABVMM010000002">
    <property type="protein sequence ID" value="VVU99223.1"/>
    <property type="molecule type" value="Genomic_DNA"/>
</dbReference>
<comment type="caution">
    <text evidence="1">The sequence shown here is derived from an EMBL/GenBank/DDBJ whole genome shotgun (WGS) entry which is preliminary data.</text>
</comment>
<reference evidence="1" key="1">
    <citation type="submission" date="2019-09" db="EMBL/GenBank/DDBJ databases">
        <authorList>
            <person name="Rodrigo-Torres L."/>
            <person name="Arahal R. D."/>
            <person name="Lucena T."/>
        </authorList>
    </citation>
    <scope>NUCLEOTIDE SEQUENCE</scope>
    <source>
        <strain evidence="1">ISS653</strain>
    </source>
</reference>
<evidence type="ECO:0000313" key="2">
    <source>
        <dbReference type="Proteomes" id="UP000356253"/>
    </source>
</evidence>
<accession>A0AC61Y412</accession>